<keyword evidence="5" id="KW-1185">Reference proteome</keyword>
<dbReference type="Gene3D" id="1.10.506.10">
    <property type="entry name" value="GTPase Activation - p120gap, domain 1"/>
    <property type="match status" value="1"/>
</dbReference>
<dbReference type="Proteomes" id="UP000245591">
    <property type="component" value="Unassembled WGS sequence"/>
</dbReference>
<evidence type="ECO:0000313" key="5">
    <source>
        <dbReference type="Proteomes" id="UP000245591"/>
    </source>
</evidence>
<gene>
    <name evidence="4" type="ORF">BB558_004574</name>
</gene>
<name>A0A2U1J334_SMIAN</name>
<dbReference type="EMBL" id="MBFU01000435">
    <property type="protein sequence ID" value="PVZ99412.1"/>
    <property type="molecule type" value="Genomic_DNA"/>
</dbReference>
<evidence type="ECO:0000313" key="4">
    <source>
        <dbReference type="EMBL" id="PVZ99412.1"/>
    </source>
</evidence>
<evidence type="ECO:0000259" key="3">
    <source>
        <dbReference type="PROSITE" id="PS50018"/>
    </source>
</evidence>
<keyword evidence="1" id="KW-0343">GTPase activation</keyword>
<dbReference type="PANTHER" id="PTHR10194">
    <property type="entry name" value="RAS GTPASE-ACTIVATING PROTEINS"/>
    <property type="match status" value="1"/>
</dbReference>
<dbReference type="InterPro" id="IPR008936">
    <property type="entry name" value="Rho_GTPase_activation_prot"/>
</dbReference>
<dbReference type="PROSITE" id="PS50018">
    <property type="entry name" value="RAS_GTPASE_ACTIV_2"/>
    <property type="match status" value="1"/>
</dbReference>
<evidence type="ECO:0000256" key="2">
    <source>
        <dbReference type="SAM" id="MobiDB-lite"/>
    </source>
</evidence>
<feature type="region of interest" description="Disordered" evidence="2">
    <location>
        <begin position="3554"/>
        <end position="3582"/>
    </location>
</feature>
<feature type="region of interest" description="Disordered" evidence="2">
    <location>
        <begin position="2781"/>
        <end position="2816"/>
    </location>
</feature>
<feature type="compositionally biased region" description="Polar residues" evidence="2">
    <location>
        <begin position="3632"/>
        <end position="3641"/>
    </location>
</feature>
<dbReference type="Pfam" id="PF00616">
    <property type="entry name" value="RasGAP"/>
    <property type="match status" value="1"/>
</dbReference>
<feature type="domain" description="Ras-GAP" evidence="3">
    <location>
        <begin position="1536"/>
        <end position="1727"/>
    </location>
</feature>
<accession>A0A2U1J334</accession>
<feature type="compositionally biased region" description="Polar residues" evidence="2">
    <location>
        <begin position="3601"/>
        <end position="3610"/>
    </location>
</feature>
<comment type="caution">
    <text evidence="4">The sequence shown here is derived from an EMBL/GenBank/DDBJ whole genome shotgun (WGS) entry which is preliminary data.</text>
</comment>
<proteinExistence type="predicted"/>
<organism evidence="4 5">
    <name type="scientific">Smittium angustum</name>
    <dbReference type="NCBI Taxonomy" id="133377"/>
    <lineage>
        <taxon>Eukaryota</taxon>
        <taxon>Fungi</taxon>
        <taxon>Fungi incertae sedis</taxon>
        <taxon>Zoopagomycota</taxon>
        <taxon>Kickxellomycotina</taxon>
        <taxon>Harpellomycetes</taxon>
        <taxon>Harpellales</taxon>
        <taxon>Legeriomycetaceae</taxon>
        <taxon>Smittium</taxon>
    </lineage>
</organism>
<feature type="compositionally biased region" description="Low complexity" evidence="2">
    <location>
        <begin position="594"/>
        <end position="604"/>
    </location>
</feature>
<dbReference type="GO" id="GO:0005096">
    <property type="term" value="F:GTPase activator activity"/>
    <property type="evidence" value="ECO:0007669"/>
    <property type="project" value="UniProtKB-KW"/>
</dbReference>
<feature type="region of interest" description="Disordered" evidence="2">
    <location>
        <begin position="594"/>
        <end position="616"/>
    </location>
</feature>
<dbReference type="InterPro" id="IPR001936">
    <property type="entry name" value="RasGAP_dom"/>
</dbReference>
<dbReference type="InterPro" id="IPR039360">
    <property type="entry name" value="Ras_GTPase"/>
</dbReference>
<feature type="region of interest" description="Disordered" evidence="2">
    <location>
        <begin position="3601"/>
        <end position="3644"/>
    </location>
</feature>
<reference evidence="4 5" key="1">
    <citation type="journal article" date="2018" name="MBio">
        <title>Comparative Genomics Reveals the Core Gene Toolbox for the Fungus-Insect Symbiosis.</title>
        <authorList>
            <person name="Wang Y."/>
            <person name="Stata M."/>
            <person name="Wang W."/>
            <person name="Stajich J.E."/>
            <person name="White M.M."/>
            <person name="Moncalvo J.M."/>
        </authorList>
    </citation>
    <scope>NUCLEOTIDE SEQUENCE [LARGE SCALE GENOMIC DNA]</scope>
    <source>
        <strain evidence="4 5">AUS-126-30</strain>
    </source>
</reference>
<dbReference type="SUPFAM" id="SSF48350">
    <property type="entry name" value="GTPase activation domain, GAP"/>
    <property type="match status" value="1"/>
</dbReference>
<protein>
    <recommendedName>
        <fullName evidence="3">Ras-GAP domain-containing protein</fullName>
    </recommendedName>
</protein>
<dbReference type="Gene3D" id="3.40.525.10">
    <property type="entry name" value="CRAL-TRIO lipid binding domain"/>
    <property type="match status" value="1"/>
</dbReference>
<feature type="region of interest" description="Disordered" evidence="2">
    <location>
        <begin position="3688"/>
        <end position="3711"/>
    </location>
</feature>
<feature type="compositionally biased region" description="Polar residues" evidence="2">
    <location>
        <begin position="2794"/>
        <end position="2816"/>
    </location>
</feature>
<dbReference type="InterPro" id="IPR036865">
    <property type="entry name" value="CRAL-TRIO_dom_sf"/>
</dbReference>
<sequence length="3894" mass="448373">MIQYSTKYLKNEVDLLFEKLIIAIKSDSKELENNLSLLECITHLLELYPNNIKTVTHYLFLAIKHTQNSNLTNILKHKCYLVLWRIMATGLYFNWINSTESSNDGILESMNSISAPSLNDDLALSILNILKSQYATFSQDSADVPKHKPIWYFGRYMERWEFDLMPFLYAPKFPSIRSADKTTRFLSYHCLSFDSADISYEISVVLDFIFSLLAKSNWVVIMSKIRKWLKSEVYSLPEDQVSTNFRLFIFCNYSYHKLDEVIKEISYYFENSNKAPKKYIFARIHFIITGFIRQNTSVFTDMHTREVEGMQSALDLYNSLEDAWTKKQSGKISESNDSFDINNQSAYQIELENKKWKNPKIRPLAKNSPSKSLSIEKPRNQFINLDRDSIAYLMTNLLILLPKKAAEVDNIVKLAKKKTGLFILVKNVQTNFLQYMISEFNKASTSDIIFNAIQTLKYAAVLLPTQCNKGIVKLEKYFKLNVNASYAKKLMVPDINGEYSTFLPKGFFCQLSENPAASINRFNNLYSKKKVPLSSSLAFIRGLCSYLALLKIKNEDIPETINEPLKSLLSNNNWKNISKDIISQYIVIKNNNTPSNDLNNTSTNEKSIQTQNPELKNNTQYSKDQIAISKAIEEEIQHIAIIKATLRAYQILPNLGIKKFSAGNSTIHVVVAISTIFELDIMEIYPAAGLALGIIIQQIGNPETLQNPSSVQTEFQDIIIQALLNISIVLKNTPVYIDSKKCLEITKILCYLLEKRHSFVSKNKTIRNSFIKRKADTLLENAIESLAFKQLWIPNNALFMVTLECINLMYETNKLFIGKIGLMNTEDDIPSEGCNLIKNLSMVFQSLNHKNSHHARLAIKTAFLHSYESKKTLRDIWISSFEIWNGFTAAITTLNIQFKNYKRLNNQNVYLKGSYSSIIDESLDFIDSFDENDDFKVFMNQTFKDNGNIQLVDTHRKETLYQNQMDNVSDNKYQSYIAFFDKEIRSKNGDLYNISYSKSCVDVFKSALSVISPQKSDESSSNEKNTNHGYMKLVRNNFDLKRSNSFKIDFMDKNFFSFWNDPSSVPIKSGFEKISDLGKIASKFFKISNGYPIALTVSKKTFTISEVSFQDQYLSRFEEAYNKLIDMWKNLTAYLLQTGNVCIEPLPHFLIHKHPENEMDTNYNNSNAFDFCVNPNHLDDSYYKNMKPIPQFRCLVESFCKLLSGNNHYFKNELQILISLDSHKLLQGFILKDIFQYSERYQKLSSKGLEDVQNFKDLLLGLIPIMNRFLKSNNLLIKEDVLFLFRFIVDSIKEHFFYIESLCERDMRNITQMFLLIPHSNLWDSLYYHLIIRNKMFHILSSWSLGLIICNHHQNIKSLDNSTKWLLIARMAKTKDIISKDLKLSVFWVDGDLDGMTLESDKDLFNLIENYMRLHKFSLVFIEKLPKNEIVVDYEIENLGFSFNDVINYTTNTVNNILETNFWVGVGFMTDNLYHECAYVQNMCFVSLATYFEKTNKIEKIEFSNKRSILNQIIDVLVSDDRILLKAIYDSRKKSTIESMTSCLVDIFSSCKKQMDLIRFLVEQEIQSHESPSGVFRMDSVAVNVLKLNILFHGYDFFYMIVQDPIVKEIELGLSDSLYEIDPLLLNEKDDIDVNMKNVERVCLNILDSIYENTCYIPKRVKVALSIVKDIVESKFPGYGLQAVGGIIFLRVISPVLVVPENIGLDINKGLKKALKLCAKAIQRQINDINIFQPDSDSLKSLNNSYYSEDTQNSTKALYKLIGLYSEKIGHILNAFSDTSGCEDFMSSNIDQDNSQESCIEDTKISYDRSNIIEDDTKYDKLMVNDSSYALLQHVVFSNIDTVFDNISSSTRNVIYVDKESEELADRAFQTKKHFWLLVLMATRPSSYKSVIDSHLGDFYRFDAILTKSTQQILDENKNVLKGDTKYKDLFYITNSPQGVKILCIILRRINSGSMNHHKIFLQFLQTLLELKDICFDIFFDASSFRGYNEISINLIVRIVSIMAFTEGLNTVRNIHWLNMNERLLSHIFKRINRVVDIAQWRYRSDSLKMSKKEVFVKSLDFFITKSKFPFNISQFPSIFENYKDALPKGTILIEEEGDSEFFDDFSFLAIYMVESENSSMIRSYPCAIKVTENSLQIADLVSRTFLNNIPVYCNNVIHIGEIESVYILPLSEETSDVEFDFSSWKAGIDFSIDDYDFTDNNDVIDSDYLGTSMPKKWAFKEYEKVRNLSKRKATELMTIRVEGSNTKISFYPFVNPHSAFSMIRSARTIYNSKNQKKIKKFQTSARSPLDTVPTLISSIMFGFNSPYSTVKENAYNMLITMAQTTGVNIQPIFSEKGTNSSPVKTKPIPIKISYWLKEHINYNGFNTWLNLGISTVLCNEKSLEKISQALAKYTSDLAVEMCYQCLNVYEYFPNNREYILFDFIRPWMIKLSKIANRSLNEDELKYNNLKIKSLLVAIVLISSQTKEIFSFLKLYILPLIATNESLLKIFIESLVCIEANDKVPGVLLDFYQFYSLKDELFSNLKAYEIKPFISEISFILAEYSPEVGPLTLNYLRTHIASIPSTIESPRKAIETYLMIENMLNIIASSLLEYKLFTIEHFPELAVVLTLAFSYENSSTQILVYNCIMNICQKLRITFEDEISGLIYQEYSTNSENIYISSIVRLNHLRIDMVKTFAPYLAGKTENEFDSSSSNSSFEFFGNRDSNTSSSESQYFMNDFESCDTDIMDTGVIKYASNMTRLVLKMSRFFLEITKLPAFNCSAKDTMKYGNLEKYINNESRFSSNRNSSQSENYHSQTNSMSLNDSRNASTNSFPKTENFRYPKSLNIIISTIRADKKHVEEYEISRTIKEFFFYGEKWRSRITTLITIDTTVESIFFKPTICFMFSEIMANKRSVFDLASKKSISKELYTNNSYMDINKGRELVQTNIIGNILNLLRRALESIDEKHVAYVVSLVVCVSQSINKILDDNFLLHRIFWISVSLLQIKDMEIYKASLLLLKNTFETIANNFEKENELESFNYSFGDNGSMERDMNNARNINDFIKQQDIVRNDCLSIKNELSSVEFFFQIDFSLGFYTLLLPGLSFMEENNHKLDSLLNFNPRPLLELYAKLCFEKQFIEIIKLKKLARMEKNEHCLSPSCKNSRFLDRRRFPTAELCLSCHLKTVKNPKSTPFKIIKDISIPDCDREPKNSIIALIYLRLISDSEMFITEKFDGSDSVTTNLVDDLILNSLRLHLNSYAETVYYDQQKVLTLVLNDLREGLSQEQHDFLEDVRSKRIDHSENILQAEKSPNLLRVVLVSLWVLCFKTKSIPIFIRTIDFVTNLMSEFFNIVYKYIKLELSKIEDIEMNSKYNHHINLFKNYFEVEIFVCGELVSVCMKLANSEGSVPKELSDSINKLIILLQENYEDPSAILTTFNNTQKLMKYFGVNSSHDFYKNNSGFGSLGLIQTNNSMNFRDPTLTSINLSIPESNSSRKVVSLNQYQSIITSPDKKSLVSKFLPNIPLRSASRENIDVSSSKSLIGKHNDFNIGHDNDNLNNSSDLNSFGLQEEKFKVQNETPRYSKNSSVVLKSKKRETQEKGINGKENITKYVHRDSISVENFTSKMQISKSVPSDAHKTKNKNKNGSVKRENNNQRIPSSRTPAISMEKYQKHLGIDYDFKPSFSDDSDFGRSAYFSSIKSADLGMSKSTSLSFTSRSNKPLPPNPPISDDKVSVGVKENVQNLKRLKSGAFGSSKLKNKTVSNVPSNLSMSWVFESGGKDNGIKKGSSGIGMTIFNNVKTKIESRVGKSKNLFRKNKYKVDEYQRPQYPLVDNETQFEQEMQNLGLYSQSESSTESLIPSHKKNYGLQFSEIFHIVGIPGLYELVINDDDINSPDSKSAAIYTCKLIKDIFYNPV</sequence>
<feature type="compositionally biased region" description="Polar residues" evidence="2">
    <location>
        <begin position="605"/>
        <end position="616"/>
    </location>
</feature>
<feature type="compositionally biased region" description="Low complexity" evidence="2">
    <location>
        <begin position="2781"/>
        <end position="2793"/>
    </location>
</feature>
<evidence type="ECO:0000256" key="1">
    <source>
        <dbReference type="ARBA" id="ARBA00022468"/>
    </source>
</evidence>